<dbReference type="CDD" id="cd00159">
    <property type="entry name" value="RhoGAP"/>
    <property type="match status" value="1"/>
</dbReference>
<dbReference type="Gene3D" id="2.30.29.30">
    <property type="entry name" value="Pleckstrin-homology domain (PH domain)/Phosphotyrosine-binding domain (PTB)"/>
    <property type="match status" value="1"/>
</dbReference>
<feature type="compositionally biased region" description="Low complexity" evidence="2">
    <location>
        <begin position="470"/>
        <end position="483"/>
    </location>
</feature>
<dbReference type="PROSITE" id="PS50238">
    <property type="entry name" value="RHOGAP"/>
    <property type="match status" value="1"/>
</dbReference>
<organism evidence="5 6">
    <name type="scientific">Bremia lactucae</name>
    <name type="common">Lettuce downy mildew</name>
    <dbReference type="NCBI Taxonomy" id="4779"/>
    <lineage>
        <taxon>Eukaryota</taxon>
        <taxon>Sar</taxon>
        <taxon>Stramenopiles</taxon>
        <taxon>Oomycota</taxon>
        <taxon>Peronosporomycetes</taxon>
        <taxon>Peronosporales</taxon>
        <taxon>Peronosporaceae</taxon>
        <taxon>Bremia</taxon>
    </lineage>
</organism>
<dbReference type="InterPro" id="IPR051025">
    <property type="entry name" value="RhoGAP"/>
</dbReference>
<dbReference type="OrthoDB" id="79452at2759"/>
<feature type="compositionally biased region" description="Basic and acidic residues" evidence="2">
    <location>
        <begin position="88"/>
        <end position="126"/>
    </location>
</feature>
<keyword evidence="6" id="KW-1185">Reference proteome</keyword>
<dbReference type="SMART" id="SM00324">
    <property type="entry name" value="RhoGAP"/>
    <property type="match status" value="1"/>
</dbReference>
<feature type="region of interest" description="Disordered" evidence="2">
    <location>
        <begin position="87"/>
        <end position="175"/>
    </location>
</feature>
<protein>
    <recommendedName>
        <fullName evidence="7">Rho GTPase-activating protein</fullName>
    </recommendedName>
</protein>
<dbReference type="AlphaFoldDB" id="A0A976NYU2"/>
<name>A0A976NYU2_BRELC</name>
<evidence type="ECO:0000259" key="3">
    <source>
        <dbReference type="PROSITE" id="PS50003"/>
    </source>
</evidence>
<dbReference type="Pfam" id="PF00620">
    <property type="entry name" value="RhoGAP"/>
    <property type="match status" value="1"/>
</dbReference>
<dbReference type="GeneID" id="94348458"/>
<dbReference type="SMART" id="SM00233">
    <property type="entry name" value="PH"/>
    <property type="match status" value="1"/>
</dbReference>
<feature type="region of interest" description="Disordered" evidence="2">
    <location>
        <begin position="527"/>
        <end position="564"/>
    </location>
</feature>
<evidence type="ECO:0000256" key="1">
    <source>
        <dbReference type="ARBA" id="ARBA00022468"/>
    </source>
</evidence>
<reference evidence="5 6" key="1">
    <citation type="journal article" date="2021" name="Genome Biol.">
        <title>AFLAP: assembly-free linkage analysis pipeline using k-mers from genome sequencing data.</title>
        <authorList>
            <person name="Fletcher K."/>
            <person name="Zhang L."/>
            <person name="Gil J."/>
            <person name="Han R."/>
            <person name="Cavanaugh K."/>
            <person name="Michelmore R."/>
        </authorList>
    </citation>
    <scope>NUCLEOTIDE SEQUENCE [LARGE SCALE GENOMIC DNA]</scope>
    <source>
        <strain evidence="5 6">SF5</strain>
    </source>
</reference>
<dbReference type="InterPro" id="IPR001849">
    <property type="entry name" value="PH_domain"/>
</dbReference>
<dbReference type="InterPro" id="IPR011993">
    <property type="entry name" value="PH-like_dom_sf"/>
</dbReference>
<accession>A0A976NYU2</accession>
<dbReference type="Proteomes" id="UP000294530">
    <property type="component" value="Unassembled WGS sequence"/>
</dbReference>
<dbReference type="EMBL" id="SHOA02000001">
    <property type="protein sequence ID" value="TDH73059.1"/>
    <property type="molecule type" value="Genomic_DNA"/>
</dbReference>
<dbReference type="InterPro" id="IPR000198">
    <property type="entry name" value="RhoGAP_dom"/>
</dbReference>
<dbReference type="RefSeq" id="XP_067822558.1">
    <property type="nucleotide sequence ID" value="XM_067962787.1"/>
</dbReference>
<keyword evidence="1" id="KW-0343">GTPase activation</keyword>
<evidence type="ECO:0000313" key="5">
    <source>
        <dbReference type="EMBL" id="TDH73059.1"/>
    </source>
</evidence>
<evidence type="ECO:0000256" key="2">
    <source>
        <dbReference type="SAM" id="MobiDB-lite"/>
    </source>
</evidence>
<feature type="compositionally biased region" description="Basic and acidic residues" evidence="2">
    <location>
        <begin position="149"/>
        <end position="158"/>
    </location>
</feature>
<dbReference type="GO" id="GO:0007165">
    <property type="term" value="P:signal transduction"/>
    <property type="evidence" value="ECO:0007669"/>
    <property type="project" value="InterPro"/>
</dbReference>
<dbReference type="SUPFAM" id="SSF48350">
    <property type="entry name" value="GTPase activation domain, GAP"/>
    <property type="match status" value="1"/>
</dbReference>
<feature type="compositionally biased region" description="Basic and acidic residues" evidence="2">
    <location>
        <begin position="37"/>
        <end position="57"/>
    </location>
</feature>
<feature type="domain" description="PH" evidence="3">
    <location>
        <begin position="368"/>
        <end position="524"/>
    </location>
</feature>
<dbReference type="InterPro" id="IPR008936">
    <property type="entry name" value="Rho_GTPase_activation_prot"/>
</dbReference>
<dbReference type="KEGG" id="blac:94348458"/>
<evidence type="ECO:0008006" key="7">
    <source>
        <dbReference type="Google" id="ProtNLM"/>
    </source>
</evidence>
<proteinExistence type="predicted"/>
<sequence length="785" mass="87367">MGSRFRRGVGPAAGRIISEDCMVEMTSNSLDEEFLRGGEVRHNTAKESKAKQSEDSLLRSTSSASDLDGVVVPRFAAEILNKSISRRSHGEQKEVQKMMKNIKEEPPNRLEKMETHGSQARSEKIRFRISTKRSPGRKWFSNSDDDEVEVKKTSKSAERINNQENLDLDSYDAGSIEHRGEKNKKVMLTSTKQMHSQPKGLRVSKEKECISGNMSDSSEEVAKSLSARSASKKTTNMLKHVTSAKVVSPLGGKQRAYEDERSSLSASSSPADGDTFTKRGTPSNSEHLTEVPAAKVSKKASRPSKVETGETENFPNFIVNRRTNRLKHSASGSEYSGSPRLGISNNDEVYSPGLRKRPGAFLGRPGSGVLLEGWLRQKQRRGIKGLKKWNSRYFVLYAKINEVRYYADVVQSAWGPIPLGEIGSISLRLIQRIGKRSHPKYNGCRFDITCRNSWGSHFADGYISSDEENVNNNNNTSTSLTNEKATTSKQDKNITPRASRVYSLVSDSPQVTVAWVNMLDSLLTRSANSPRPDVDSPINQTSAKSAAITSGRAKQSQAATRQHSNGLDTDWSIVPDSKEHLPKAIIYAINFIFDSTPGIETENFYEVDADATKLKTALNFLNEFANPSVTRKPTKEELEKLLDATTAGAIVLLWLKQLKEPLIPYTMYDDFVSSASAAKSTSFDLRKNLRALLGALPEKNLTMLACLLYHLNDVNVYSSKNKMDAAKLALHFTEYIIRPQKISPQDDNSKRDGELVRHLVEELITNVDTFIDEKEAQLLEDNCLL</sequence>
<dbReference type="GO" id="GO:0005096">
    <property type="term" value="F:GTPase activator activity"/>
    <property type="evidence" value="ECO:0007669"/>
    <property type="project" value="UniProtKB-KW"/>
</dbReference>
<dbReference type="Gene3D" id="1.10.555.10">
    <property type="entry name" value="Rho GTPase activation protein"/>
    <property type="match status" value="1"/>
</dbReference>
<comment type="caution">
    <text evidence="5">The sequence shown here is derived from an EMBL/GenBank/DDBJ whole genome shotgun (WGS) entry which is preliminary data.</text>
</comment>
<feature type="compositionally biased region" description="Low complexity" evidence="2">
    <location>
        <begin position="223"/>
        <end position="233"/>
    </location>
</feature>
<feature type="region of interest" description="Disordered" evidence="2">
    <location>
        <begin position="466"/>
        <end position="493"/>
    </location>
</feature>
<evidence type="ECO:0000313" key="6">
    <source>
        <dbReference type="Proteomes" id="UP000294530"/>
    </source>
</evidence>
<evidence type="ECO:0000259" key="4">
    <source>
        <dbReference type="PROSITE" id="PS50238"/>
    </source>
</evidence>
<dbReference type="PANTHER" id="PTHR15228">
    <property type="entry name" value="SPERMATHECAL PHYSIOLOGY VARIANT"/>
    <property type="match status" value="1"/>
</dbReference>
<feature type="domain" description="Rho-GAP" evidence="4">
    <location>
        <begin position="565"/>
        <end position="771"/>
    </location>
</feature>
<dbReference type="SUPFAM" id="SSF50729">
    <property type="entry name" value="PH domain-like"/>
    <property type="match status" value="1"/>
</dbReference>
<dbReference type="PANTHER" id="PTHR15228:SF25">
    <property type="entry name" value="F-BAR DOMAIN-CONTAINING PROTEIN"/>
    <property type="match status" value="1"/>
</dbReference>
<feature type="region of interest" description="Disordered" evidence="2">
    <location>
        <begin position="188"/>
        <end position="314"/>
    </location>
</feature>
<feature type="compositionally biased region" description="Polar residues" evidence="2">
    <location>
        <begin position="537"/>
        <end position="564"/>
    </location>
</feature>
<gene>
    <name evidence="5" type="ORF">CCR75_004701</name>
</gene>
<feature type="compositionally biased region" description="Basic residues" evidence="2">
    <location>
        <begin position="127"/>
        <end position="136"/>
    </location>
</feature>
<dbReference type="PROSITE" id="PS50003">
    <property type="entry name" value="PH_DOMAIN"/>
    <property type="match status" value="1"/>
</dbReference>
<feature type="region of interest" description="Disordered" evidence="2">
    <location>
        <begin position="37"/>
        <end position="63"/>
    </location>
</feature>